<evidence type="ECO:0000256" key="1">
    <source>
        <dbReference type="SAM" id="SignalP"/>
    </source>
</evidence>
<dbReference type="Proteomes" id="UP001610446">
    <property type="component" value="Unassembled WGS sequence"/>
</dbReference>
<organism evidence="2 3">
    <name type="scientific">Aspergillus pseudoustus</name>
    <dbReference type="NCBI Taxonomy" id="1810923"/>
    <lineage>
        <taxon>Eukaryota</taxon>
        <taxon>Fungi</taxon>
        <taxon>Dikarya</taxon>
        <taxon>Ascomycota</taxon>
        <taxon>Pezizomycotina</taxon>
        <taxon>Eurotiomycetes</taxon>
        <taxon>Eurotiomycetidae</taxon>
        <taxon>Eurotiales</taxon>
        <taxon>Aspergillaceae</taxon>
        <taxon>Aspergillus</taxon>
        <taxon>Aspergillus subgen. Nidulantes</taxon>
    </lineage>
</organism>
<reference evidence="2 3" key="1">
    <citation type="submission" date="2024-07" db="EMBL/GenBank/DDBJ databases">
        <title>Section-level genome sequencing and comparative genomics of Aspergillus sections Usti and Cavernicolus.</title>
        <authorList>
            <consortium name="Lawrence Berkeley National Laboratory"/>
            <person name="Nybo J.L."/>
            <person name="Vesth T.C."/>
            <person name="Theobald S."/>
            <person name="Frisvad J.C."/>
            <person name="Larsen T.O."/>
            <person name="Kjaerboelling I."/>
            <person name="Rothschild-Mancinelli K."/>
            <person name="Lyhne E.K."/>
            <person name="Kogle M.E."/>
            <person name="Barry K."/>
            <person name="Clum A."/>
            <person name="Na H."/>
            <person name="Ledsgaard L."/>
            <person name="Lin J."/>
            <person name="Lipzen A."/>
            <person name="Kuo A."/>
            <person name="Riley R."/>
            <person name="Mondo S."/>
            <person name="Labutti K."/>
            <person name="Haridas S."/>
            <person name="Pangalinan J."/>
            <person name="Salamov A.A."/>
            <person name="Simmons B.A."/>
            <person name="Magnuson J.K."/>
            <person name="Chen J."/>
            <person name="Drula E."/>
            <person name="Henrissat B."/>
            <person name="Wiebenga A."/>
            <person name="Lubbers R.J."/>
            <person name="Gomes A.C."/>
            <person name="Makela M.R."/>
            <person name="Stajich J."/>
            <person name="Grigoriev I.V."/>
            <person name="Mortensen U.H."/>
            <person name="De Vries R.P."/>
            <person name="Baker S.E."/>
            <person name="Andersen M.R."/>
        </authorList>
    </citation>
    <scope>NUCLEOTIDE SEQUENCE [LARGE SCALE GENOMIC DNA]</scope>
    <source>
        <strain evidence="2 3">CBS 123904</strain>
    </source>
</reference>
<feature type="signal peptide" evidence="1">
    <location>
        <begin position="1"/>
        <end position="22"/>
    </location>
</feature>
<evidence type="ECO:0000313" key="3">
    <source>
        <dbReference type="Proteomes" id="UP001610446"/>
    </source>
</evidence>
<protein>
    <recommendedName>
        <fullName evidence="4">Secreted protein</fullName>
    </recommendedName>
</protein>
<feature type="chain" id="PRO_5045360525" description="Secreted protein" evidence="1">
    <location>
        <begin position="23"/>
        <end position="99"/>
    </location>
</feature>
<evidence type="ECO:0008006" key="4">
    <source>
        <dbReference type="Google" id="ProtNLM"/>
    </source>
</evidence>
<dbReference type="EMBL" id="JBFXLU010000221">
    <property type="protein sequence ID" value="KAL2834596.1"/>
    <property type="molecule type" value="Genomic_DNA"/>
</dbReference>
<keyword evidence="1" id="KW-0732">Signal</keyword>
<accession>A0ABR4J3X8</accession>
<keyword evidence="3" id="KW-1185">Reference proteome</keyword>
<sequence length="99" mass="10443">MKTTLISSTLATALVVLPAAHAWTIDACGTVFTGTGDIPCTVIHCPAGRIVDFDAGSSGRAIEFSLFSDARCTAEITHFAANETDYVLPRELNSILVLT</sequence>
<proteinExistence type="predicted"/>
<evidence type="ECO:0000313" key="2">
    <source>
        <dbReference type="EMBL" id="KAL2834596.1"/>
    </source>
</evidence>
<comment type="caution">
    <text evidence="2">The sequence shown here is derived from an EMBL/GenBank/DDBJ whole genome shotgun (WGS) entry which is preliminary data.</text>
</comment>
<gene>
    <name evidence="2" type="ORF">BJY01DRAFT_224304</name>
</gene>
<name>A0ABR4J3X8_9EURO</name>